<dbReference type="EC" id="5.4.2.9" evidence="3"/>
<evidence type="ECO:0000313" key="3">
    <source>
        <dbReference type="EMBL" id="AEB10092.1"/>
    </source>
</evidence>
<dbReference type="KEGG" id="dao:Desac_2268"/>
<dbReference type="CDD" id="cd00377">
    <property type="entry name" value="ICL_PEPM"/>
    <property type="match status" value="1"/>
</dbReference>
<dbReference type="GO" id="GO:0016779">
    <property type="term" value="F:nucleotidyltransferase activity"/>
    <property type="evidence" value="ECO:0007669"/>
    <property type="project" value="UniProtKB-ARBA"/>
</dbReference>
<organism evidence="3 4">
    <name type="scientific">Desulfobacca acetoxidans (strain ATCC 700848 / DSM 11109 / ASRB2)</name>
    <dbReference type="NCBI Taxonomy" id="880072"/>
    <lineage>
        <taxon>Bacteria</taxon>
        <taxon>Pseudomonadati</taxon>
        <taxon>Thermodesulfobacteriota</taxon>
        <taxon>Desulfobaccia</taxon>
        <taxon>Desulfobaccales</taxon>
        <taxon>Desulfobaccaceae</taxon>
        <taxon>Desulfobacca</taxon>
    </lineage>
</organism>
<dbReference type="InterPro" id="IPR039556">
    <property type="entry name" value="ICL/PEPM"/>
</dbReference>
<dbReference type="Gene3D" id="3.90.550.10">
    <property type="entry name" value="Spore Coat Polysaccharide Biosynthesis Protein SpsA, Chain A"/>
    <property type="match status" value="1"/>
</dbReference>
<proteinExistence type="inferred from homology"/>
<dbReference type="AlphaFoldDB" id="F2NFH3"/>
<evidence type="ECO:0000256" key="1">
    <source>
        <dbReference type="ARBA" id="ARBA00038455"/>
    </source>
</evidence>
<comment type="similarity">
    <text evidence="1">Belongs to the isocitrate lyase/PEP mutase superfamily. PEP mutase family.</text>
</comment>
<dbReference type="EMBL" id="CP002629">
    <property type="protein sequence ID" value="AEB10092.1"/>
    <property type="molecule type" value="Genomic_DNA"/>
</dbReference>
<dbReference type="InterPro" id="IPR015813">
    <property type="entry name" value="Pyrv/PenolPyrv_kinase-like_dom"/>
</dbReference>
<keyword evidence="3" id="KW-0670">Pyruvate</keyword>
<dbReference type="Proteomes" id="UP000000483">
    <property type="component" value="Chromosome"/>
</dbReference>
<dbReference type="InterPro" id="IPR040442">
    <property type="entry name" value="Pyrv_kinase-like_dom_sf"/>
</dbReference>
<protein>
    <submittedName>
        <fullName evidence="3">Phosphoenolpyruvate phosphomutase</fullName>
        <ecNumber evidence="3">5.4.2.9</ecNumber>
    </submittedName>
</protein>
<gene>
    <name evidence="3" type="ordered locus">Desac_2268</name>
</gene>
<dbReference type="SUPFAM" id="SSF53448">
    <property type="entry name" value="Nucleotide-diphospho-sugar transferases"/>
    <property type="match status" value="1"/>
</dbReference>
<dbReference type="InterPro" id="IPR029044">
    <property type="entry name" value="Nucleotide-diphossugar_trans"/>
</dbReference>
<evidence type="ECO:0000313" key="4">
    <source>
        <dbReference type="Proteomes" id="UP000000483"/>
    </source>
</evidence>
<reference evidence="3 4" key="1">
    <citation type="journal article" date="2011" name="Stand. Genomic Sci.">
        <title>Complete genome sequence of the acetate-degrading sulfate reducer Desulfobacca acetoxidans type strain (ASRB2).</title>
        <authorList>
            <person name="Goker M."/>
            <person name="Teshima H."/>
            <person name="Lapidus A."/>
            <person name="Nolan M."/>
            <person name="Lucas S."/>
            <person name="Hammon N."/>
            <person name="Deshpande S."/>
            <person name="Cheng J.F."/>
            <person name="Tapia R."/>
            <person name="Han C."/>
            <person name="Goodwin L."/>
            <person name="Pitluck S."/>
            <person name="Huntemann M."/>
            <person name="Liolios K."/>
            <person name="Ivanova N."/>
            <person name="Pagani I."/>
            <person name="Mavromatis K."/>
            <person name="Ovchinikova G."/>
            <person name="Pati A."/>
            <person name="Chen A."/>
            <person name="Palaniappan K."/>
            <person name="Land M."/>
            <person name="Hauser L."/>
            <person name="Brambilla E.M."/>
            <person name="Rohde M."/>
            <person name="Spring S."/>
            <person name="Detter J.C."/>
            <person name="Woyke T."/>
            <person name="Bristow J."/>
            <person name="Eisen J.A."/>
            <person name="Markowitz V."/>
            <person name="Hugenholtz P."/>
            <person name="Kyrpides N.C."/>
            <person name="Klenk H.P."/>
        </authorList>
    </citation>
    <scope>NUCLEOTIDE SEQUENCE [LARGE SCALE GENOMIC DNA]</scope>
    <source>
        <strain evidence="4">ATCC 700848 / DSM 11109 / ASRB2</strain>
    </source>
</reference>
<dbReference type="InterPro" id="IPR025877">
    <property type="entry name" value="MobA-like_NTP_Trfase"/>
</dbReference>
<dbReference type="OrthoDB" id="9771433at2"/>
<keyword evidence="4" id="KW-1185">Reference proteome</keyword>
<dbReference type="eggNOG" id="COG2513">
    <property type="taxonomic scope" value="Bacteria"/>
</dbReference>
<dbReference type="Pfam" id="PF12804">
    <property type="entry name" value="NTP_transf_3"/>
    <property type="match status" value="1"/>
</dbReference>
<evidence type="ECO:0000259" key="2">
    <source>
        <dbReference type="Pfam" id="PF12804"/>
    </source>
</evidence>
<dbReference type="SUPFAM" id="SSF51621">
    <property type="entry name" value="Phosphoenolpyruvate/pyruvate domain"/>
    <property type="match status" value="1"/>
</dbReference>
<dbReference type="STRING" id="880072.Desac_2268"/>
<dbReference type="eggNOG" id="COG1213">
    <property type="taxonomic scope" value="Bacteria"/>
</dbReference>
<dbReference type="PANTHER" id="PTHR42905:SF7">
    <property type="entry name" value="PHOSPHOENOLPYRUVATE PHOSPHOMUTASE"/>
    <property type="match status" value="1"/>
</dbReference>
<dbReference type="Pfam" id="PF13714">
    <property type="entry name" value="PEP_mutase"/>
    <property type="match status" value="1"/>
</dbReference>
<feature type="domain" description="MobA-like NTP transferase" evidence="2">
    <location>
        <begin position="318"/>
        <end position="421"/>
    </location>
</feature>
<name>F2NFH3_DESAR</name>
<accession>F2NFH3</accession>
<reference evidence="4" key="2">
    <citation type="submission" date="2011-03" db="EMBL/GenBank/DDBJ databases">
        <title>The complete genome of Desulfobacca acetoxidans DSM 11109.</title>
        <authorList>
            <consortium name="US DOE Joint Genome Institute (JGI-PGF)"/>
            <person name="Lucas S."/>
            <person name="Copeland A."/>
            <person name="Lapidus A."/>
            <person name="Bruce D."/>
            <person name="Goodwin L."/>
            <person name="Pitluck S."/>
            <person name="Peters L."/>
            <person name="Kyrpides N."/>
            <person name="Mavromatis K."/>
            <person name="Ivanova N."/>
            <person name="Ovchinnikova G."/>
            <person name="Teshima H."/>
            <person name="Detter J.C."/>
            <person name="Han C."/>
            <person name="Land M."/>
            <person name="Hauser L."/>
            <person name="Markowitz V."/>
            <person name="Cheng J.-F."/>
            <person name="Hugenholtz P."/>
            <person name="Woyke T."/>
            <person name="Wu D."/>
            <person name="Spring S."/>
            <person name="Schueler E."/>
            <person name="Brambilla E."/>
            <person name="Klenk H.-P."/>
            <person name="Eisen J.A."/>
        </authorList>
    </citation>
    <scope>NUCLEOTIDE SEQUENCE [LARGE SCALE GENOMIC DNA]</scope>
    <source>
        <strain evidence="4">ATCC 700848 / DSM 11109 / ASRB2</strain>
    </source>
</reference>
<dbReference type="HOGENOM" id="CLU_544759_0_0_7"/>
<dbReference type="PANTHER" id="PTHR42905">
    <property type="entry name" value="PHOSPHOENOLPYRUVATE CARBOXYLASE"/>
    <property type="match status" value="1"/>
</dbReference>
<dbReference type="GO" id="GO:0050188">
    <property type="term" value="F:phosphoenolpyruvate mutase activity"/>
    <property type="evidence" value="ECO:0007669"/>
    <property type="project" value="UniProtKB-EC"/>
</dbReference>
<keyword evidence="3" id="KW-0413">Isomerase</keyword>
<dbReference type="RefSeq" id="WP_013707201.1">
    <property type="nucleotide sequence ID" value="NC_015388.1"/>
</dbReference>
<dbReference type="Gene3D" id="3.20.20.60">
    <property type="entry name" value="Phosphoenolpyruvate-binding domains"/>
    <property type="match status" value="1"/>
</dbReference>
<sequence>MHDKAQALRRLLARPGIIQVAGAHNGLGARLVEEAGFDAVWASGLEISAANAVPDANILTMTDYQEAAANINEATDLPVIADCDTGYGNYGNVIRLIKKYEALGIAAVCIEDKCFPKVNSYIPGRQELAPLPEFVGKIMAAKDAQISAAFMVIARVEALIAGWGLEEAWRRAEAYAAAGADAILIHSKAKTPDEIQAFIRGWRRAEPLVVVPTSYSQVTVEELAAWGVKIVIYANAGLRAAVRAMSQVLRKLRQAGSLAAVEADITPMSTIFELQDMPRLRAAEKKYSCRPYDDYTVIIPAAGRPQGGDRLSLLLTDQPAAMLPLKGKPLLQHNVETLRRLGLDRILVITGYKAEAIDITGIKTVFNPDFAACHILHSIMQAGSHFNRQTLLIYADILFEPFIIQKLLDCRADIVLVVDNSFRYGYNPNKNLDLVVAREKPLPRKRRFLERTDNLAMRIGHDTISDAEADYEFIGIVKSSAAGTKALKEIYDDCRQKYQHRPFHEAATFYQASFTDLLQEVIDRGLPVKLLEVNSGWMEIQTFEDYQRALSLFNLPGQGITAHDESEVPPLALQALNLS</sequence>